<comment type="caution">
    <text evidence="3">The sequence shown here is derived from an EMBL/GenBank/DDBJ whole genome shotgun (WGS) entry which is preliminary data.</text>
</comment>
<dbReference type="RefSeq" id="WP_289512012.1">
    <property type="nucleotide sequence ID" value="NZ_JAUDEA010000026.1"/>
</dbReference>
<evidence type="ECO:0000313" key="3">
    <source>
        <dbReference type="EMBL" id="MDM8271937.1"/>
    </source>
</evidence>
<dbReference type="SUPFAM" id="SSF89260">
    <property type="entry name" value="Collagen-binding domain"/>
    <property type="match status" value="2"/>
</dbReference>
<sequence>MRMPRMKEALRTFFSACVIALVVCASVAAPAFAASFEENKASATDLSLNKTESVTFSFARNEWLHIRLTQSGVLQFTVSLPKSLDFQVWGSGDLYDSSGEKLWEGLTYMVGETVTSEQSTRVPLAPGDYYFLVSCTGFTGTLNLNLRADFTPTTNWETENNNTLAKADAIPLNTTIQGECDAATLSDWFTFTLPQRGTVALTVTPTEGRFGGYLYLTDGSGNDGIIRMMNIGSFTGTIKTPRIGLDAGTYAIRIERGSYPMGAPAGYSVRVDYTQTGDWEVELNDNWKTATPASLGKTVKGSIVRGQGTDLDKYSFTLSKGTDVTFALSNLTTPGGSMSLRVETLGGKEIETYRFGKRNESDPIALDAGTYVMTVSGSQNCEYSLTVKDAAASARTMYRLYNKWSGEHLYTADASERDKLVKLGWTSEGEGWTAPASGDPVYRLYNPYAPQGDHHYTMSKTEYDTLVRAGWKGEGVAWYSAPKTGTPLYRLFNPYAQSCTHHYTTDAGERDALVKAGWRAEGIAWYGL</sequence>
<evidence type="ECO:0000313" key="4">
    <source>
        <dbReference type="Proteomes" id="UP001529256"/>
    </source>
</evidence>
<evidence type="ECO:0000259" key="2">
    <source>
        <dbReference type="Pfam" id="PF18885"/>
    </source>
</evidence>
<dbReference type="Pfam" id="PF18885">
    <property type="entry name" value="DUF5648"/>
    <property type="match status" value="1"/>
</dbReference>
<dbReference type="InterPro" id="IPR043708">
    <property type="entry name" value="DUF5648"/>
</dbReference>
<proteinExistence type="predicted"/>
<reference evidence="3 4" key="1">
    <citation type="submission" date="2023-06" db="EMBL/GenBank/DDBJ databases">
        <title>Identification and characterization of horizontal gene transfer across gut microbiota members of farm animals based on homology search.</title>
        <authorList>
            <person name="Schwarzerova J."/>
            <person name="Nykrynova M."/>
            <person name="Jureckova K."/>
            <person name="Cejkova D."/>
            <person name="Rychlik I."/>
        </authorList>
    </citation>
    <scope>NUCLEOTIDE SEQUENCE [LARGE SCALE GENOMIC DNA]</scope>
    <source>
        <strain evidence="3 4">153_Feed</strain>
    </source>
</reference>
<dbReference type="Proteomes" id="UP001529256">
    <property type="component" value="Unassembled WGS sequence"/>
</dbReference>
<name>A0ABT7V5Q8_9ACTN</name>
<dbReference type="Gene3D" id="2.60.120.380">
    <property type="match status" value="3"/>
</dbReference>
<organism evidence="3 4">
    <name type="scientific">Thermophilibacter provencensis</name>
    <dbReference type="NCBI Taxonomy" id="1852386"/>
    <lineage>
        <taxon>Bacteria</taxon>
        <taxon>Bacillati</taxon>
        <taxon>Actinomycetota</taxon>
        <taxon>Coriobacteriia</taxon>
        <taxon>Coriobacteriales</taxon>
        <taxon>Atopobiaceae</taxon>
        <taxon>Thermophilibacter</taxon>
    </lineage>
</organism>
<reference evidence="4" key="2">
    <citation type="submission" date="2023-06" db="EMBL/GenBank/DDBJ databases">
        <title>Identification and characterization of horizontal gene transfer across gut microbiota members of farm animals based on homology search.</title>
        <authorList>
            <person name="Zeman M."/>
            <person name="Kubasova T."/>
            <person name="Jahodarova E."/>
            <person name="Nykrynova M."/>
            <person name="Rychlik I."/>
        </authorList>
    </citation>
    <scope>NUCLEOTIDE SEQUENCE [LARGE SCALE GENOMIC DNA]</scope>
    <source>
        <strain evidence="4">153_Feed</strain>
    </source>
</reference>
<reference evidence="3 4" key="3">
    <citation type="submission" date="2023-06" db="EMBL/GenBank/DDBJ databases">
        <authorList>
            <person name="Zeman M."/>
            <person name="Kubasova T."/>
            <person name="Jahodarova E."/>
            <person name="Nykrynova M."/>
            <person name="Rychlik I."/>
        </authorList>
    </citation>
    <scope>NUCLEOTIDE SEQUENCE [LARGE SCALE GENOMIC DNA]</scope>
    <source>
        <strain evidence="3 4">153_Feed</strain>
    </source>
</reference>
<feature type="domain" description="DUF5648" evidence="2">
    <location>
        <begin position="396"/>
        <end position="527"/>
    </location>
</feature>
<keyword evidence="4" id="KW-1185">Reference proteome</keyword>
<dbReference type="EMBL" id="JAUDEA010000026">
    <property type="protein sequence ID" value="MDM8271937.1"/>
    <property type="molecule type" value="Genomic_DNA"/>
</dbReference>
<accession>A0ABT7V5Q8</accession>
<protein>
    <recommendedName>
        <fullName evidence="2">DUF5648 domain-containing protein</fullName>
    </recommendedName>
</protein>
<evidence type="ECO:0000256" key="1">
    <source>
        <dbReference type="SAM" id="SignalP"/>
    </source>
</evidence>
<feature type="signal peptide" evidence="1">
    <location>
        <begin position="1"/>
        <end position="33"/>
    </location>
</feature>
<keyword evidence="1" id="KW-0732">Signal</keyword>
<feature type="chain" id="PRO_5046548749" description="DUF5648 domain-containing protein" evidence="1">
    <location>
        <begin position="34"/>
        <end position="528"/>
    </location>
</feature>
<gene>
    <name evidence="3" type="ORF">QUW25_09695</name>
</gene>